<organism evidence="7 8">
    <name type="scientific">Denitrobaculum tricleocarpae</name>
    <dbReference type="NCBI Taxonomy" id="2591009"/>
    <lineage>
        <taxon>Bacteria</taxon>
        <taxon>Pseudomonadati</taxon>
        <taxon>Pseudomonadota</taxon>
        <taxon>Alphaproteobacteria</taxon>
        <taxon>Rhodospirillales</taxon>
        <taxon>Rhodospirillaceae</taxon>
        <taxon>Denitrobaculum</taxon>
    </lineage>
</organism>
<evidence type="ECO:0000256" key="5">
    <source>
        <dbReference type="SAM" id="MobiDB-lite"/>
    </source>
</evidence>
<evidence type="ECO:0000259" key="6">
    <source>
        <dbReference type="PROSITE" id="PS50943"/>
    </source>
</evidence>
<dbReference type="PROSITE" id="PS50943">
    <property type="entry name" value="HTH_CROC1"/>
    <property type="match status" value="1"/>
</dbReference>
<dbReference type="AlphaFoldDB" id="A0A545TEQ6"/>
<comment type="similarity">
    <text evidence="1">Belongs to the short-chain fatty acyl-CoA assimilation regulator (ScfR) family.</text>
</comment>
<reference evidence="7 8" key="1">
    <citation type="submission" date="2019-06" db="EMBL/GenBank/DDBJ databases">
        <title>Whole genome sequence for Rhodospirillaceae sp. R148.</title>
        <authorList>
            <person name="Wang G."/>
        </authorList>
    </citation>
    <scope>NUCLEOTIDE SEQUENCE [LARGE SCALE GENOMIC DNA]</scope>
    <source>
        <strain evidence="7 8">R148</strain>
    </source>
</reference>
<dbReference type="Gene3D" id="1.10.260.40">
    <property type="entry name" value="lambda repressor-like DNA-binding domains"/>
    <property type="match status" value="1"/>
</dbReference>
<dbReference type="Pfam" id="PF01381">
    <property type="entry name" value="HTH_3"/>
    <property type="match status" value="1"/>
</dbReference>
<evidence type="ECO:0000256" key="1">
    <source>
        <dbReference type="ARBA" id="ARBA00007227"/>
    </source>
</evidence>
<name>A0A545TEQ6_9PROT</name>
<dbReference type="Pfam" id="PF06114">
    <property type="entry name" value="Peptidase_M78"/>
    <property type="match status" value="1"/>
</dbReference>
<comment type="caution">
    <text evidence="7">The sequence shown here is derived from an EMBL/GenBank/DDBJ whole genome shotgun (WGS) entry which is preliminary data.</text>
</comment>
<dbReference type="CDD" id="cd00093">
    <property type="entry name" value="HTH_XRE"/>
    <property type="match status" value="1"/>
</dbReference>
<dbReference type="RefSeq" id="WP_142898681.1">
    <property type="nucleotide sequence ID" value="NZ_ML660060.1"/>
</dbReference>
<keyword evidence="2" id="KW-0805">Transcription regulation</keyword>
<evidence type="ECO:0000313" key="7">
    <source>
        <dbReference type="EMBL" id="TQV75692.1"/>
    </source>
</evidence>
<dbReference type="InterPro" id="IPR050807">
    <property type="entry name" value="TransReg_Diox_bact_type"/>
</dbReference>
<dbReference type="SUPFAM" id="SSF47413">
    <property type="entry name" value="lambda repressor-like DNA-binding domains"/>
    <property type="match status" value="1"/>
</dbReference>
<dbReference type="EMBL" id="VHSH01000009">
    <property type="protein sequence ID" value="TQV75692.1"/>
    <property type="molecule type" value="Genomic_DNA"/>
</dbReference>
<feature type="domain" description="HTH cro/C1-type" evidence="6">
    <location>
        <begin position="10"/>
        <end position="64"/>
    </location>
</feature>
<dbReference type="OrthoDB" id="1123084at2"/>
<dbReference type="PANTHER" id="PTHR46797">
    <property type="entry name" value="HTH-TYPE TRANSCRIPTIONAL REGULATOR"/>
    <property type="match status" value="1"/>
</dbReference>
<dbReference type="Pfam" id="PF09856">
    <property type="entry name" value="ScfRs"/>
    <property type="match status" value="1"/>
</dbReference>
<keyword evidence="8" id="KW-1185">Reference proteome</keyword>
<gene>
    <name evidence="7" type="ORF">FKG95_22475</name>
</gene>
<accession>A0A545TEQ6</accession>
<proteinExistence type="inferred from homology"/>
<dbReference type="GO" id="GO:0003700">
    <property type="term" value="F:DNA-binding transcription factor activity"/>
    <property type="evidence" value="ECO:0007669"/>
    <property type="project" value="TreeGrafter"/>
</dbReference>
<dbReference type="PANTHER" id="PTHR46797:SF23">
    <property type="entry name" value="HTH-TYPE TRANSCRIPTIONAL REGULATOR SUTR"/>
    <property type="match status" value="1"/>
</dbReference>
<dbReference type="InterPro" id="IPR001387">
    <property type="entry name" value="Cro/C1-type_HTH"/>
</dbReference>
<evidence type="ECO:0000256" key="4">
    <source>
        <dbReference type="ARBA" id="ARBA00023163"/>
    </source>
</evidence>
<dbReference type="InterPro" id="IPR010982">
    <property type="entry name" value="Lambda_DNA-bd_dom_sf"/>
</dbReference>
<keyword evidence="3" id="KW-0238">DNA-binding</keyword>
<feature type="region of interest" description="Disordered" evidence="5">
    <location>
        <begin position="268"/>
        <end position="291"/>
    </location>
</feature>
<dbReference type="InterPro" id="IPR010359">
    <property type="entry name" value="IrrE_HExxH"/>
</dbReference>
<sequence>MARAPIGLKLRERRKTLGVTQTALAAKVGVSPSYLNLIESEKRNIGGSLLIRIADELDIRMEELDGAADRRLIDDLGEIAASPTFQNLKVSPQSAGELVGRHPDWARALTVLYRTYMDRDQTVIALADRLNQDPFLSAAVHRMLTNVASIRSASEILESVSDIEPDQRERFHNILLTESDQLSSVAEGLAAFFDKGVAPTRSISPNEEIDDFLQEHQNHFPELETAAEALASSLHLKEQGITIALSEMIERRYGLSITYAAPESKWESKRVSKPGSKSGPHPLETNGATQDKRMVLAEALPGPTRRFLLARTAAELALTEPISAIIEKSSTLTSAEARRRATGALASYCASAMLLPYDRFLEQAVKLRYDIERLRHSFDVSLEQVCHRLVTLRKPGNEGIPFAFMRVDPSGYVSKRYALPGLPIPRYGGACPLWPVYRAFQTPGMVNCSLAAFPNNDRFLFVACAVEKGASAYGQHRPLLSIMLACEALYADQTVYGDTLSTATRDQALAVGPTCRLCTREDCAHRQEDLIVAT</sequence>
<dbReference type="Proteomes" id="UP000315252">
    <property type="component" value="Unassembled WGS sequence"/>
</dbReference>
<evidence type="ECO:0000256" key="3">
    <source>
        <dbReference type="ARBA" id="ARBA00023125"/>
    </source>
</evidence>
<evidence type="ECO:0000256" key="2">
    <source>
        <dbReference type="ARBA" id="ARBA00023015"/>
    </source>
</evidence>
<dbReference type="GO" id="GO:0003677">
    <property type="term" value="F:DNA binding"/>
    <property type="evidence" value="ECO:0007669"/>
    <property type="project" value="UniProtKB-KW"/>
</dbReference>
<evidence type="ECO:0000313" key="8">
    <source>
        <dbReference type="Proteomes" id="UP000315252"/>
    </source>
</evidence>
<dbReference type="SMART" id="SM00530">
    <property type="entry name" value="HTH_XRE"/>
    <property type="match status" value="1"/>
</dbReference>
<keyword evidence="4" id="KW-0804">Transcription</keyword>
<dbReference type="GO" id="GO:0005829">
    <property type="term" value="C:cytosol"/>
    <property type="evidence" value="ECO:0007669"/>
    <property type="project" value="TreeGrafter"/>
</dbReference>
<protein>
    <submittedName>
        <fullName evidence="7">Helix-turn-helix domain-containing protein</fullName>
    </submittedName>
</protein>
<dbReference type="InterPro" id="IPR018653">
    <property type="entry name" value="ScfR_C"/>
</dbReference>